<proteinExistence type="predicted"/>
<evidence type="ECO:0008006" key="3">
    <source>
        <dbReference type="Google" id="ProtNLM"/>
    </source>
</evidence>
<dbReference type="Proteomes" id="UP000008529">
    <property type="component" value="Segment"/>
</dbReference>
<accession>G2ZIJ8</accession>
<protein>
    <recommendedName>
        <fullName evidence="3">PufC</fullName>
    </recommendedName>
</protein>
<sequence length="24" mass="2776">MLFVIFILAVLFVLGFMNGWNSED</sequence>
<dbReference type="RefSeq" id="YP_009780166.1">
    <property type="nucleotide sequence ID" value="NC_047720.1"/>
</dbReference>
<reference evidence="2" key="1">
    <citation type="journal article" date="2011" name="PLoS ONE">
        <title>Microbiological and molecular assessment of bacteriophage ISP for the control of Staphylococcus aureus.</title>
        <authorList>
            <person name="Vandersteegen K."/>
            <person name="Mattheus W."/>
            <person name="Ceyssens P.J."/>
            <person name="Bilocq F."/>
            <person name="De Vos D."/>
            <person name="Pirnay J.P."/>
            <person name="Noben J.P."/>
            <person name="Merabishvili M."/>
            <person name="Lipinska U."/>
            <person name="Hermans K."/>
            <person name="Lavigne R."/>
        </authorList>
    </citation>
    <scope>NUCLEOTIDE SEQUENCE [LARGE SCALE GENOMIC DNA]</scope>
</reference>
<name>G2ZIJ8_9CAUD</name>
<organism evidence="1 2">
    <name type="scientific">Staphylococcus phage ISP</name>
    <dbReference type="NCBI Taxonomy" id="1028375"/>
    <lineage>
        <taxon>Viruses</taxon>
        <taxon>Duplodnaviria</taxon>
        <taxon>Heunggongvirae</taxon>
        <taxon>Uroviricota</taxon>
        <taxon>Caudoviricetes</taxon>
        <taxon>Herelleviridae</taxon>
        <taxon>Twortvirinae</taxon>
        <taxon>Kayvirus</taxon>
        <taxon>Kayvirus G1</taxon>
    </lineage>
</organism>
<evidence type="ECO:0000313" key="2">
    <source>
        <dbReference type="Proteomes" id="UP000008529"/>
    </source>
</evidence>
<dbReference type="EMBL" id="FR852584">
    <property type="protein sequence ID" value="CCA65835.1"/>
    <property type="molecule type" value="Genomic_DNA"/>
</dbReference>
<dbReference type="GeneID" id="54970074"/>
<evidence type="ECO:0000313" key="1">
    <source>
        <dbReference type="EMBL" id="CCA65835.1"/>
    </source>
</evidence>
<dbReference type="KEGG" id="vg:54970074"/>